<evidence type="ECO:0000256" key="11">
    <source>
        <dbReference type="SAM" id="Phobius"/>
    </source>
</evidence>
<evidence type="ECO:0000313" key="13">
    <source>
        <dbReference type="RefSeq" id="XP_065643875.1"/>
    </source>
</evidence>
<keyword evidence="4 11" id="KW-0812">Transmembrane</keyword>
<evidence type="ECO:0000256" key="4">
    <source>
        <dbReference type="ARBA" id="ARBA00022692"/>
    </source>
</evidence>
<evidence type="ECO:0000256" key="7">
    <source>
        <dbReference type="ARBA" id="ARBA00023136"/>
    </source>
</evidence>
<evidence type="ECO:0000256" key="5">
    <source>
        <dbReference type="ARBA" id="ARBA00022824"/>
    </source>
</evidence>
<organism evidence="12 13">
    <name type="scientific">Hydra vulgaris</name>
    <name type="common">Hydra</name>
    <name type="synonym">Hydra attenuata</name>
    <dbReference type="NCBI Taxonomy" id="6087"/>
    <lineage>
        <taxon>Eukaryota</taxon>
        <taxon>Metazoa</taxon>
        <taxon>Cnidaria</taxon>
        <taxon>Hydrozoa</taxon>
        <taxon>Hydroidolina</taxon>
        <taxon>Anthoathecata</taxon>
        <taxon>Aplanulata</taxon>
        <taxon>Hydridae</taxon>
        <taxon>Hydra</taxon>
    </lineage>
</organism>
<evidence type="ECO:0000256" key="10">
    <source>
        <dbReference type="ARBA" id="ARBA00034899"/>
    </source>
</evidence>
<keyword evidence="12" id="KW-1185">Reference proteome</keyword>
<evidence type="ECO:0000256" key="8">
    <source>
        <dbReference type="ARBA" id="ARBA00034739"/>
    </source>
</evidence>
<feature type="transmembrane region" description="Helical" evidence="11">
    <location>
        <begin position="143"/>
        <end position="159"/>
    </location>
</feature>
<evidence type="ECO:0000256" key="1">
    <source>
        <dbReference type="ARBA" id="ARBA00004477"/>
    </source>
</evidence>
<proteinExistence type="inferred from homology"/>
<dbReference type="GeneID" id="100215995"/>
<gene>
    <name evidence="13" type="primary">LOC100215995</name>
</gene>
<dbReference type="Proteomes" id="UP001652625">
    <property type="component" value="Chromosome 01"/>
</dbReference>
<protein>
    <recommendedName>
        <fullName evidence="9">BOS complex subunit TMEM147</fullName>
    </recommendedName>
    <alternativeName>
        <fullName evidence="10">Transmembrane protein 147</fullName>
    </alternativeName>
</protein>
<keyword evidence="7 11" id="KW-0472">Membrane</keyword>
<comment type="subcellular location">
    <subcellularLocation>
        <location evidence="2">Cell membrane</location>
        <topology evidence="2">Multi-pass membrane protein</topology>
    </subcellularLocation>
    <subcellularLocation>
        <location evidence="1">Endoplasmic reticulum membrane</location>
        <topology evidence="1">Multi-pass membrane protein</topology>
    </subcellularLocation>
</comment>
<keyword evidence="6 11" id="KW-1133">Transmembrane helix</keyword>
<dbReference type="PANTHER" id="PTHR12869">
    <property type="entry name" value="SMALL SEVEN TRANSMEMBRANE DOMAIN-CONTAINING PROTEIN"/>
    <property type="match status" value="1"/>
</dbReference>
<reference evidence="12" key="1">
    <citation type="submission" date="2025-05" db="UniProtKB">
        <authorList>
            <consortium name="RefSeq"/>
        </authorList>
    </citation>
    <scope>NUCLEOTIDE SEQUENCE [LARGE SCALE GENOMIC DNA]</scope>
</reference>
<dbReference type="Pfam" id="PF09767">
    <property type="entry name" value="DUF2053"/>
    <property type="match status" value="1"/>
</dbReference>
<comment type="similarity">
    <text evidence="8">Belongs to the TMEM147 family.</text>
</comment>
<sequence>MTLFHFGNCVALSIGPHLLLYRSSGLSDYHTLWHLGKSVLAYIITQMCKMLILATFFPLNDNNSLQGDFLGEFMKSTIDLSDLLGLHLLMNRISGSGELKVLVSGLGWASSEFCMTKLLPLWFGARAIEFDWVHTRSSFDTNITLVLYLTIAALIWLRTRKDLQKIYIPVVFIMLILCCYRSYVLEIASHIFGLSSWSLLLFKAAYTCGLAVIALQMCVSLSKNTKIY</sequence>
<feature type="transmembrane region" description="Helical" evidence="11">
    <location>
        <begin position="166"/>
        <end position="184"/>
    </location>
</feature>
<evidence type="ECO:0000256" key="6">
    <source>
        <dbReference type="ARBA" id="ARBA00022989"/>
    </source>
</evidence>
<accession>A0ABM4B4W9</accession>
<evidence type="ECO:0000256" key="2">
    <source>
        <dbReference type="ARBA" id="ARBA00004651"/>
    </source>
</evidence>
<keyword evidence="3" id="KW-1003">Cell membrane</keyword>
<reference evidence="13" key="2">
    <citation type="submission" date="2025-08" db="UniProtKB">
        <authorList>
            <consortium name="RefSeq"/>
        </authorList>
    </citation>
    <scope>IDENTIFICATION</scope>
</reference>
<evidence type="ECO:0000313" key="12">
    <source>
        <dbReference type="Proteomes" id="UP001652625"/>
    </source>
</evidence>
<evidence type="ECO:0000256" key="9">
    <source>
        <dbReference type="ARBA" id="ARBA00034846"/>
    </source>
</evidence>
<evidence type="ECO:0000256" key="3">
    <source>
        <dbReference type="ARBA" id="ARBA00022475"/>
    </source>
</evidence>
<keyword evidence="5" id="KW-0256">Endoplasmic reticulum</keyword>
<feature type="transmembrane region" description="Helical" evidence="11">
    <location>
        <begin position="39"/>
        <end position="57"/>
    </location>
</feature>
<name>A0ABM4B4W9_HYDVU</name>
<dbReference type="RefSeq" id="XP_065643875.1">
    <property type="nucleotide sequence ID" value="XM_065787803.1"/>
</dbReference>
<dbReference type="PANTHER" id="PTHR12869:SF0">
    <property type="entry name" value="BOS COMPLEX SUBUNIT TMEM147"/>
    <property type="match status" value="1"/>
</dbReference>
<dbReference type="InterPro" id="IPR019164">
    <property type="entry name" value="TMEM147"/>
</dbReference>
<feature type="transmembrane region" description="Helical" evidence="11">
    <location>
        <begin position="204"/>
        <end position="222"/>
    </location>
</feature>